<dbReference type="Proteomes" id="UP000006048">
    <property type="component" value="Chromosome"/>
</dbReference>
<evidence type="ECO:0000313" key="8">
    <source>
        <dbReference type="EMBL" id="AFM12225.1"/>
    </source>
</evidence>
<dbReference type="Pfam" id="PF08543">
    <property type="entry name" value="Phos_pyr_kin"/>
    <property type="match status" value="1"/>
</dbReference>
<evidence type="ECO:0000313" key="9">
    <source>
        <dbReference type="Proteomes" id="UP000006048"/>
    </source>
</evidence>
<gene>
    <name evidence="8" type="ordered locus">Turpa_1577</name>
</gene>
<dbReference type="RefSeq" id="WP_014802736.1">
    <property type="nucleotide sequence ID" value="NC_018020.1"/>
</dbReference>
<dbReference type="NCBIfam" id="TIGR00097">
    <property type="entry name" value="HMP-P_kinase"/>
    <property type="match status" value="1"/>
</dbReference>
<evidence type="ECO:0000256" key="4">
    <source>
        <dbReference type="ARBA" id="ARBA00022741"/>
    </source>
</evidence>
<dbReference type="SUPFAM" id="SSF53613">
    <property type="entry name" value="Ribokinase-like"/>
    <property type="match status" value="1"/>
</dbReference>
<dbReference type="CDD" id="cd01169">
    <property type="entry name" value="HMPP_kinase"/>
    <property type="match status" value="1"/>
</dbReference>
<dbReference type="STRING" id="869212.Turpa_1577"/>
<reference evidence="8 9" key="1">
    <citation type="submission" date="2012-06" db="EMBL/GenBank/DDBJ databases">
        <title>The complete chromosome of genome of Turneriella parva DSM 21527.</title>
        <authorList>
            <consortium name="US DOE Joint Genome Institute (JGI-PGF)"/>
            <person name="Lucas S."/>
            <person name="Han J."/>
            <person name="Lapidus A."/>
            <person name="Bruce D."/>
            <person name="Goodwin L."/>
            <person name="Pitluck S."/>
            <person name="Peters L."/>
            <person name="Kyrpides N."/>
            <person name="Mavromatis K."/>
            <person name="Ivanova N."/>
            <person name="Mikhailova N."/>
            <person name="Chertkov O."/>
            <person name="Detter J.C."/>
            <person name="Tapia R."/>
            <person name="Han C."/>
            <person name="Land M."/>
            <person name="Hauser L."/>
            <person name="Markowitz V."/>
            <person name="Cheng J.-F."/>
            <person name="Hugenholtz P."/>
            <person name="Woyke T."/>
            <person name="Wu D."/>
            <person name="Gronow S."/>
            <person name="Wellnitz S."/>
            <person name="Brambilla E."/>
            <person name="Klenk H.-P."/>
            <person name="Eisen J.A."/>
        </authorList>
    </citation>
    <scope>NUCLEOTIDE SEQUENCE [LARGE SCALE GENOMIC DNA]</scope>
    <source>
        <strain evidence="9">ATCC BAA-1111 / DSM 21527 / NCTC 11395 / H</strain>
    </source>
</reference>
<comment type="pathway">
    <text evidence="1">Cofactor biosynthesis; thiamine diphosphate biosynthesis.</text>
</comment>
<keyword evidence="4" id="KW-0547">Nucleotide-binding</keyword>
<organism evidence="8 9">
    <name type="scientific">Turneriella parva (strain ATCC BAA-1111 / DSM 21527 / NCTC 11395 / H)</name>
    <name type="common">Leptospira parva</name>
    <dbReference type="NCBI Taxonomy" id="869212"/>
    <lineage>
        <taxon>Bacteria</taxon>
        <taxon>Pseudomonadati</taxon>
        <taxon>Spirochaetota</taxon>
        <taxon>Spirochaetia</taxon>
        <taxon>Leptospirales</taxon>
        <taxon>Leptospiraceae</taxon>
        <taxon>Turneriella</taxon>
    </lineage>
</organism>
<evidence type="ECO:0000256" key="3">
    <source>
        <dbReference type="ARBA" id="ARBA00022679"/>
    </source>
</evidence>
<evidence type="ECO:0000256" key="6">
    <source>
        <dbReference type="ARBA" id="ARBA00022840"/>
    </source>
</evidence>
<name>I4B4L8_TURPD</name>
<sequence>MIPVALSIAGSDSSAGAGIQADLKAFAACGVYGTTAITAITAQNTLGVDAVEILSPEIVYAQIRSVSGDLHVSAVKTGMLANSEIIQTVARATKDFQLPNLVIDTVMVSKSGHRLLAPEAEAAMREVLLPFATLITPNLPEAEVLTGIKITNTIEMRAAAQKLFALGARNILMKGGHLDTPDAIDILYDGKTFMEISAPRVETNSTHGTGCTLSASIAAYLAQGEKISEACRKAKAYLTQALQNAQPLGHGHGPVNHFWYLRN</sequence>
<dbReference type="Gene3D" id="3.40.1190.20">
    <property type="match status" value="1"/>
</dbReference>
<keyword evidence="5 8" id="KW-0418">Kinase</keyword>
<dbReference type="GO" id="GO:0005524">
    <property type="term" value="F:ATP binding"/>
    <property type="evidence" value="ECO:0007669"/>
    <property type="project" value="UniProtKB-KW"/>
</dbReference>
<evidence type="ECO:0000256" key="5">
    <source>
        <dbReference type="ARBA" id="ARBA00022777"/>
    </source>
</evidence>
<dbReference type="GO" id="GO:0005829">
    <property type="term" value="C:cytosol"/>
    <property type="evidence" value="ECO:0007669"/>
    <property type="project" value="TreeGrafter"/>
</dbReference>
<dbReference type="FunFam" id="3.40.1190.20:FF:000003">
    <property type="entry name" value="Phosphomethylpyrimidine kinase ThiD"/>
    <property type="match status" value="1"/>
</dbReference>
<feature type="domain" description="Pyridoxamine kinase/Phosphomethylpyrimidine kinase" evidence="7">
    <location>
        <begin position="12"/>
        <end position="256"/>
    </location>
</feature>
<dbReference type="KEGG" id="tpx:Turpa_1577"/>
<dbReference type="InterPro" id="IPR029056">
    <property type="entry name" value="Ribokinase-like"/>
</dbReference>
<evidence type="ECO:0000256" key="1">
    <source>
        <dbReference type="ARBA" id="ARBA00004948"/>
    </source>
</evidence>
<proteinExistence type="predicted"/>
<dbReference type="EC" id="2.7.1.49" evidence="2"/>
<dbReference type="PANTHER" id="PTHR20858:SF17">
    <property type="entry name" value="HYDROXYMETHYLPYRIMIDINE_PHOSPHOMETHYLPYRIMIDINE KINASE THI20-RELATED"/>
    <property type="match status" value="1"/>
</dbReference>
<accession>I4B4L8</accession>
<dbReference type="InterPro" id="IPR004399">
    <property type="entry name" value="HMP/HMP-P_kinase_dom"/>
</dbReference>
<dbReference type="HOGENOM" id="CLU_020520_0_0_12"/>
<evidence type="ECO:0000256" key="2">
    <source>
        <dbReference type="ARBA" id="ARBA00012135"/>
    </source>
</evidence>
<dbReference type="AlphaFoldDB" id="I4B4L8"/>
<dbReference type="PATRIC" id="fig|869212.3.peg.1573"/>
<dbReference type="InterPro" id="IPR013749">
    <property type="entry name" value="PM/HMP-P_kinase-1"/>
</dbReference>
<dbReference type="EMBL" id="CP002959">
    <property type="protein sequence ID" value="AFM12225.1"/>
    <property type="molecule type" value="Genomic_DNA"/>
</dbReference>
<protein>
    <recommendedName>
        <fullName evidence="2">hydroxymethylpyrimidine kinase</fullName>
        <ecNumber evidence="2">2.7.1.49</ecNumber>
    </recommendedName>
</protein>
<dbReference type="GO" id="GO:0008972">
    <property type="term" value="F:phosphomethylpyrimidine kinase activity"/>
    <property type="evidence" value="ECO:0007669"/>
    <property type="project" value="InterPro"/>
</dbReference>
<dbReference type="OrthoDB" id="9810880at2"/>
<evidence type="ECO:0000259" key="7">
    <source>
        <dbReference type="Pfam" id="PF08543"/>
    </source>
</evidence>
<dbReference type="GO" id="GO:0008902">
    <property type="term" value="F:hydroxymethylpyrimidine kinase activity"/>
    <property type="evidence" value="ECO:0007669"/>
    <property type="project" value="UniProtKB-EC"/>
</dbReference>
<dbReference type="PANTHER" id="PTHR20858">
    <property type="entry name" value="PHOSPHOMETHYLPYRIMIDINE KINASE"/>
    <property type="match status" value="1"/>
</dbReference>
<keyword evidence="6" id="KW-0067">ATP-binding</keyword>
<keyword evidence="3" id="KW-0808">Transferase</keyword>
<keyword evidence="9" id="KW-1185">Reference proteome</keyword>
<dbReference type="GO" id="GO:0009228">
    <property type="term" value="P:thiamine biosynthetic process"/>
    <property type="evidence" value="ECO:0007669"/>
    <property type="project" value="InterPro"/>
</dbReference>